<evidence type="ECO:0000256" key="2">
    <source>
        <dbReference type="ARBA" id="ARBA00022771"/>
    </source>
</evidence>
<keyword evidence="8" id="KW-1185">Reference proteome</keyword>
<accession>A0AA35ZAQ7</accession>
<sequence length="197" mass="22475">MKTTSTISFPIFNISLSALEPLRSDSSSSSMAYLAGSSFVNDTVVATRDRDNNLCNCRHPPKVTVERMLMSNKNPTRRFRNCVDSLVEMEAKKCKYFNWIDDTNYTDRLEVRVALLENLNVEITTAKDIVDGEFAMTVEDDKQLSGELKFVRTKFGIAMMVLVLLVGVLLMQKSNVLGYGWYYDGGVFWWFRCSPFL</sequence>
<keyword evidence="1" id="KW-0479">Metal-binding</keyword>
<dbReference type="AlphaFoldDB" id="A0AA35ZAQ7"/>
<protein>
    <recommendedName>
        <fullName evidence="6">GRF-type domain-containing protein</fullName>
    </recommendedName>
</protein>
<dbReference type="GO" id="GO:0008270">
    <property type="term" value="F:zinc ion binding"/>
    <property type="evidence" value="ECO:0007669"/>
    <property type="project" value="UniProtKB-KW"/>
</dbReference>
<reference evidence="7" key="1">
    <citation type="submission" date="2023-04" db="EMBL/GenBank/DDBJ databases">
        <authorList>
            <person name="Vijverberg K."/>
            <person name="Xiong W."/>
            <person name="Schranz E."/>
        </authorList>
    </citation>
    <scope>NUCLEOTIDE SEQUENCE</scope>
</reference>
<evidence type="ECO:0000313" key="7">
    <source>
        <dbReference type="EMBL" id="CAI9288557.1"/>
    </source>
</evidence>
<dbReference type="InterPro" id="IPR010666">
    <property type="entry name" value="Znf_GRF"/>
</dbReference>
<evidence type="ECO:0000256" key="5">
    <source>
        <dbReference type="SAM" id="Phobius"/>
    </source>
</evidence>
<keyword evidence="5" id="KW-1133">Transmembrane helix</keyword>
<keyword evidence="2 4" id="KW-0863">Zinc-finger</keyword>
<evidence type="ECO:0000313" key="8">
    <source>
        <dbReference type="Proteomes" id="UP001177003"/>
    </source>
</evidence>
<keyword evidence="3" id="KW-0862">Zinc</keyword>
<dbReference type="PROSITE" id="PS51999">
    <property type="entry name" value="ZF_GRF"/>
    <property type="match status" value="1"/>
</dbReference>
<dbReference type="EMBL" id="OX465081">
    <property type="protein sequence ID" value="CAI9288557.1"/>
    <property type="molecule type" value="Genomic_DNA"/>
</dbReference>
<evidence type="ECO:0000259" key="6">
    <source>
        <dbReference type="PROSITE" id="PS51999"/>
    </source>
</evidence>
<dbReference type="Proteomes" id="UP001177003">
    <property type="component" value="Chromosome 5"/>
</dbReference>
<evidence type="ECO:0000256" key="1">
    <source>
        <dbReference type="ARBA" id="ARBA00022723"/>
    </source>
</evidence>
<evidence type="ECO:0000256" key="4">
    <source>
        <dbReference type="PROSITE-ProRule" id="PRU01343"/>
    </source>
</evidence>
<keyword evidence="5" id="KW-0472">Membrane</keyword>
<organism evidence="7 8">
    <name type="scientific">Lactuca saligna</name>
    <name type="common">Willowleaf lettuce</name>
    <dbReference type="NCBI Taxonomy" id="75948"/>
    <lineage>
        <taxon>Eukaryota</taxon>
        <taxon>Viridiplantae</taxon>
        <taxon>Streptophyta</taxon>
        <taxon>Embryophyta</taxon>
        <taxon>Tracheophyta</taxon>
        <taxon>Spermatophyta</taxon>
        <taxon>Magnoliopsida</taxon>
        <taxon>eudicotyledons</taxon>
        <taxon>Gunneridae</taxon>
        <taxon>Pentapetalae</taxon>
        <taxon>asterids</taxon>
        <taxon>campanulids</taxon>
        <taxon>Asterales</taxon>
        <taxon>Asteraceae</taxon>
        <taxon>Cichorioideae</taxon>
        <taxon>Cichorieae</taxon>
        <taxon>Lactucinae</taxon>
        <taxon>Lactuca</taxon>
    </lineage>
</organism>
<keyword evidence="5" id="KW-0812">Transmembrane</keyword>
<feature type="domain" description="GRF-type" evidence="6">
    <location>
        <begin position="55"/>
        <end position="103"/>
    </location>
</feature>
<proteinExistence type="predicted"/>
<feature type="transmembrane region" description="Helical" evidence="5">
    <location>
        <begin position="155"/>
        <end position="172"/>
    </location>
</feature>
<evidence type="ECO:0000256" key="3">
    <source>
        <dbReference type="ARBA" id="ARBA00022833"/>
    </source>
</evidence>
<name>A0AA35ZAQ7_LACSI</name>
<gene>
    <name evidence="7" type="ORF">LSALG_LOCUS27846</name>
</gene>